<keyword evidence="1" id="KW-0413">Isomerase</keyword>
<comment type="similarity">
    <text evidence="1">Belongs to the cyclophilin-type PPIase family.</text>
</comment>
<organism evidence="4 5">
    <name type="scientific">Trypanosoma congolense (strain IL3000)</name>
    <dbReference type="NCBI Taxonomy" id="1068625"/>
    <lineage>
        <taxon>Eukaryota</taxon>
        <taxon>Discoba</taxon>
        <taxon>Euglenozoa</taxon>
        <taxon>Kinetoplastea</taxon>
        <taxon>Metakinetoplastina</taxon>
        <taxon>Trypanosomatida</taxon>
        <taxon>Trypanosomatidae</taxon>
        <taxon>Trypanosoma</taxon>
        <taxon>Nannomonas</taxon>
    </lineage>
</organism>
<dbReference type="GO" id="GO:0003755">
    <property type="term" value="F:peptidyl-prolyl cis-trans isomerase activity"/>
    <property type="evidence" value="ECO:0007669"/>
    <property type="project" value="UniProtKB-UniRule"/>
</dbReference>
<dbReference type="FunFam" id="2.40.100.10:FF:000056">
    <property type="entry name" value="Peptidyl-prolyl cis-trans isomerase"/>
    <property type="match status" value="1"/>
</dbReference>
<dbReference type="OMA" id="HRFMEEA"/>
<dbReference type="SUPFAM" id="SSF50891">
    <property type="entry name" value="Cyclophilin-like"/>
    <property type="match status" value="1"/>
</dbReference>
<dbReference type="EC" id="5.2.1.8" evidence="1"/>
<evidence type="ECO:0000259" key="3">
    <source>
        <dbReference type="PROSITE" id="PS50072"/>
    </source>
</evidence>
<dbReference type="GO" id="GO:0005737">
    <property type="term" value="C:cytoplasm"/>
    <property type="evidence" value="ECO:0007669"/>
    <property type="project" value="TreeGrafter"/>
</dbReference>
<protein>
    <recommendedName>
        <fullName evidence="1">Peptidyl-prolyl cis-trans isomerase</fullName>
        <shortName evidence="1">PPIase</shortName>
        <ecNumber evidence="1">5.2.1.8</ecNumber>
    </recommendedName>
</protein>
<name>F9WCA1_TRYCI</name>
<dbReference type="PANTHER" id="PTHR11071:SF561">
    <property type="entry name" value="PEPTIDYL-PROLYL CIS-TRANS ISOMERASE D-RELATED"/>
    <property type="match status" value="1"/>
</dbReference>
<evidence type="ECO:0000256" key="2">
    <source>
        <dbReference type="SAM" id="MobiDB-lite"/>
    </source>
</evidence>
<dbReference type="GO" id="GO:0006457">
    <property type="term" value="P:protein folding"/>
    <property type="evidence" value="ECO:0007669"/>
    <property type="project" value="TreeGrafter"/>
</dbReference>
<dbReference type="Pfam" id="PF00160">
    <property type="entry name" value="Pro_isomerase"/>
    <property type="match status" value="1"/>
</dbReference>
<comment type="caution">
    <text evidence="4">The sequence shown here is derived from an EMBL/GenBank/DDBJ whole genome shotgun (WGS) entry which is preliminary data.</text>
</comment>
<accession>F9WCA1</accession>
<reference evidence="4 5" key="2">
    <citation type="journal article" date="2012" name="Proc. Natl. Acad. Sci. U.S.A.">
        <title>Antigenic diversity is generated by distinct evolutionary mechanisms in African trypanosome species.</title>
        <authorList>
            <person name="Jackson A.P."/>
            <person name="Berry A."/>
            <person name="Aslett M."/>
            <person name="Allison H.C."/>
            <person name="Burton P."/>
            <person name="Vavrova-Anderson J."/>
            <person name="Brown R."/>
            <person name="Browne H."/>
            <person name="Corton N."/>
            <person name="Hauser H."/>
            <person name="Gamble J."/>
            <person name="Gilderthorp R."/>
            <person name="Marcello L."/>
            <person name="McQuillan J."/>
            <person name="Otto T.D."/>
            <person name="Quail M.A."/>
            <person name="Sanders M.J."/>
            <person name="van Tonder A."/>
            <person name="Ginger M.L."/>
            <person name="Field M.C."/>
            <person name="Barry J.D."/>
            <person name="Hertz-Fowler C."/>
            <person name="Berriman M."/>
        </authorList>
    </citation>
    <scope>NUCLEOTIDE SEQUENCE [LARGE SCALE GENOMIC DNA]</scope>
    <source>
        <strain evidence="4 5">IL3000</strain>
    </source>
</reference>
<dbReference type="Proteomes" id="UP000000702">
    <property type="component" value="Unassembled WGS sequence"/>
</dbReference>
<keyword evidence="5" id="KW-1185">Reference proteome</keyword>
<evidence type="ECO:0000256" key="1">
    <source>
        <dbReference type="RuleBase" id="RU363019"/>
    </source>
</evidence>
<feature type="domain" description="PPIase cyclophilin-type" evidence="3">
    <location>
        <begin position="35"/>
        <end position="197"/>
    </location>
</feature>
<keyword evidence="1" id="KW-0697">Rotamase</keyword>
<dbReference type="InterPro" id="IPR002130">
    <property type="entry name" value="Cyclophilin-type_PPIase_dom"/>
</dbReference>
<gene>
    <name evidence="4" type="ORF">TCIL3000_0_54640</name>
</gene>
<dbReference type="Gene3D" id="2.40.100.10">
    <property type="entry name" value="Cyclophilin-like"/>
    <property type="match status" value="1"/>
</dbReference>
<comment type="function">
    <text evidence="1">PPIases accelerate the folding of proteins. It catalyzes the cis-trans isomerization of proline imidic peptide bonds in oligopeptides.</text>
</comment>
<sequence length="225" mass="24885">MSEHDQDVEERRLKEWEDYRRSHRLKEEQNSLRAFLDISIDDVLTGRLVLELFHDAVPRTVDNFTALITGSRGVDANTGVKLDYLGTQVHHVDHDRNIIVLGELDSYNLSSTGTPLPDEGYQHRHTARGLLTMMSEGPHTGGSIFGITLGPSPSLDFKQVVFGRAIDDLSVLEKLEAIPLDDIGRPLVPAVVSFCGVLTGEKPPGSHMRPTNGSESTPSRYVSDD</sequence>
<feature type="region of interest" description="Disordered" evidence="2">
    <location>
        <begin position="201"/>
        <end position="225"/>
    </location>
</feature>
<dbReference type="VEuPathDB" id="TriTrypDB:TcIL3000_0_54640"/>
<dbReference type="PANTHER" id="PTHR11071">
    <property type="entry name" value="PEPTIDYL-PROLYL CIS-TRANS ISOMERASE"/>
    <property type="match status" value="1"/>
</dbReference>
<proteinExistence type="inferred from homology"/>
<reference evidence="5" key="1">
    <citation type="submission" date="2011-07" db="EMBL/GenBank/DDBJ databases">
        <title>Divergent evolution of antigenic variation in African trypanosomes.</title>
        <authorList>
            <person name="Jackson A.P."/>
            <person name="Berry A."/>
            <person name="Allison H.C."/>
            <person name="Burton P."/>
            <person name="Anderson J."/>
            <person name="Aslett M."/>
            <person name="Brown R."/>
            <person name="Corton N."/>
            <person name="Harris D."/>
            <person name="Hauser H."/>
            <person name="Gamble J."/>
            <person name="Gilderthorp R."/>
            <person name="McQuillan J."/>
            <person name="Quail M.A."/>
            <person name="Sanders M."/>
            <person name="Van Tonder A."/>
            <person name="Ginger M.L."/>
            <person name="Donelson J.E."/>
            <person name="Field M.C."/>
            <person name="Barry J.D."/>
            <person name="Berriman M."/>
            <person name="Hertz-Fowler C."/>
        </authorList>
    </citation>
    <scope>NUCLEOTIDE SEQUENCE [LARGE SCALE GENOMIC DNA]</scope>
    <source>
        <strain evidence="5">IL3000</strain>
    </source>
</reference>
<dbReference type="PRINTS" id="PR00153">
    <property type="entry name" value="CSAPPISMRASE"/>
</dbReference>
<dbReference type="EMBL" id="CAEQ01001689">
    <property type="protein sequence ID" value="CCD14894.1"/>
    <property type="molecule type" value="Genomic_DNA"/>
</dbReference>
<feature type="compositionally biased region" description="Polar residues" evidence="2">
    <location>
        <begin position="209"/>
        <end position="225"/>
    </location>
</feature>
<comment type="catalytic activity">
    <reaction evidence="1">
        <text>[protein]-peptidylproline (omega=180) = [protein]-peptidylproline (omega=0)</text>
        <dbReference type="Rhea" id="RHEA:16237"/>
        <dbReference type="Rhea" id="RHEA-COMP:10747"/>
        <dbReference type="Rhea" id="RHEA-COMP:10748"/>
        <dbReference type="ChEBI" id="CHEBI:83833"/>
        <dbReference type="ChEBI" id="CHEBI:83834"/>
        <dbReference type="EC" id="5.2.1.8"/>
    </reaction>
</comment>
<evidence type="ECO:0000313" key="5">
    <source>
        <dbReference type="Proteomes" id="UP000000702"/>
    </source>
</evidence>
<evidence type="ECO:0000313" key="4">
    <source>
        <dbReference type="EMBL" id="CCD14894.1"/>
    </source>
</evidence>
<dbReference type="GO" id="GO:0016018">
    <property type="term" value="F:cyclosporin A binding"/>
    <property type="evidence" value="ECO:0007669"/>
    <property type="project" value="TreeGrafter"/>
</dbReference>
<dbReference type="AlphaFoldDB" id="F9WCA1"/>
<dbReference type="InterPro" id="IPR029000">
    <property type="entry name" value="Cyclophilin-like_dom_sf"/>
</dbReference>
<dbReference type="PROSITE" id="PS50072">
    <property type="entry name" value="CSA_PPIASE_2"/>
    <property type="match status" value="1"/>
</dbReference>